<feature type="non-terminal residue" evidence="5">
    <location>
        <position position="1"/>
    </location>
</feature>
<comment type="caution">
    <text evidence="5">The sequence shown here is derived from an EMBL/GenBank/DDBJ whole genome shotgun (WGS) entry which is preliminary data.</text>
</comment>
<evidence type="ECO:0000313" key="5">
    <source>
        <dbReference type="EMBL" id="GAG29911.1"/>
    </source>
</evidence>
<dbReference type="GO" id="GO:0051304">
    <property type="term" value="P:chromosome separation"/>
    <property type="evidence" value="ECO:0007669"/>
    <property type="project" value="InterPro"/>
</dbReference>
<dbReference type="SUPFAM" id="SSF46785">
    <property type="entry name" value="Winged helix' DNA-binding domain"/>
    <property type="match status" value="1"/>
</dbReference>
<reference evidence="5" key="1">
    <citation type="journal article" date="2014" name="Front. Microbiol.">
        <title>High frequency of phylogenetically diverse reductive dehalogenase-homologous genes in deep subseafloor sedimentary metagenomes.</title>
        <authorList>
            <person name="Kawai M."/>
            <person name="Futagami T."/>
            <person name="Toyoda A."/>
            <person name="Takaki Y."/>
            <person name="Nishi S."/>
            <person name="Hori S."/>
            <person name="Arai W."/>
            <person name="Tsubouchi T."/>
            <person name="Morono Y."/>
            <person name="Uchiyama I."/>
            <person name="Ito T."/>
            <person name="Fujiyama A."/>
            <person name="Inagaki F."/>
            <person name="Takami H."/>
        </authorList>
    </citation>
    <scope>NUCLEOTIDE SEQUENCE</scope>
    <source>
        <strain evidence="5">Expedition CK06-06</strain>
    </source>
</reference>
<gene>
    <name evidence="5" type="ORF">S01H1_71764</name>
</gene>
<protein>
    <recommendedName>
        <fullName evidence="6">SMC-Scp complex subunit ScpB</fullName>
    </recommendedName>
</protein>
<dbReference type="InterPro" id="IPR036388">
    <property type="entry name" value="WH-like_DNA-bd_sf"/>
</dbReference>
<dbReference type="PANTHER" id="PTHR34298:SF2">
    <property type="entry name" value="SEGREGATION AND CONDENSATION PROTEIN B"/>
    <property type="match status" value="1"/>
</dbReference>
<dbReference type="GO" id="GO:0051301">
    <property type="term" value="P:cell division"/>
    <property type="evidence" value="ECO:0007669"/>
    <property type="project" value="UniProtKB-KW"/>
</dbReference>
<keyword evidence="3" id="KW-0159">Chromosome partition</keyword>
<dbReference type="PIRSF" id="PIRSF019345">
    <property type="entry name" value="ScpB"/>
    <property type="match status" value="1"/>
</dbReference>
<dbReference type="InterPro" id="IPR005234">
    <property type="entry name" value="ScpB_csome_segregation"/>
</dbReference>
<keyword evidence="4" id="KW-0131">Cell cycle</keyword>
<dbReference type="NCBIfam" id="TIGR00281">
    <property type="entry name" value="SMC-Scp complex subunit ScpB"/>
    <property type="match status" value="1"/>
</dbReference>
<sequence>REFAPWVSKLFKRDESKLSNPSLETLAIIAYRQPLTRSEIEKIRGVNVEGVLKTLLDKGLIKIRSRKDAPGRPLAYGTTEAFLKRFGLGGLEQLPKLRDFTEHDLEFDREDEKLKILVEKGDDENAPGKESA</sequence>
<organism evidence="5">
    <name type="scientific">marine sediment metagenome</name>
    <dbReference type="NCBI Taxonomy" id="412755"/>
    <lineage>
        <taxon>unclassified sequences</taxon>
        <taxon>metagenomes</taxon>
        <taxon>ecological metagenomes</taxon>
    </lineage>
</organism>
<evidence type="ECO:0000256" key="4">
    <source>
        <dbReference type="ARBA" id="ARBA00023306"/>
    </source>
</evidence>
<proteinExistence type="predicted"/>
<keyword evidence="1" id="KW-0963">Cytoplasm</keyword>
<dbReference type="PANTHER" id="PTHR34298">
    <property type="entry name" value="SEGREGATION AND CONDENSATION PROTEIN B"/>
    <property type="match status" value="1"/>
</dbReference>
<dbReference type="Pfam" id="PF04079">
    <property type="entry name" value="SMC_ScpB"/>
    <property type="match status" value="1"/>
</dbReference>
<evidence type="ECO:0000256" key="3">
    <source>
        <dbReference type="ARBA" id="ARBA00022829"/>
    </source>
</evidence>
<accession>X0XYV3</accession>
<dbReference type="AlphaFoldDB" id="X0XYV3"/>
<keyword evidence="2" id="KW-0132">Cell division</keyword>
<evidence type="ECO:0000256" key="1">
    <source>
        <dbReference type="ARBA" id="ARBA00022490"/>
    </source>
</evidence>
<dbReference type="InterPro" id="IPR036390">
    <property type="entry name" value="WH_DNA-bd_sf"/>
</dbReference>
<name>X0XYV3_9ZZZZ</name>
<dbReference type="Gene3D" id="1.10.10.10">
    <property type="entry name" value="Winged helix-like DNA-binding domain superfamily/Winged helix DNA-binding domain"/>
    <property type="match status" value="1"/>
</dbReference>
<dbReference type="EMBL" id="BARS01047812">
    <property type="protein sequence ID" value="GAG29911.1"/>
    <property type="molecule type" value="Genomic_DNA"/>
</dbReference>
<evidence type="ECO:0008006" key="6">
    <source>
        <dbReference type="Google" id="ProtNLM"/>
    </source>
</evidence>
<evidence type="ECO:0000256" key="2">
    <source>
        <dbReference type="ARBA" id="ARBA00022618"/>
    </source>
</evidence>